<dbReference type="AlphaFoldDB" id="A0AAN7ZWS2"/>
<evidence type="ECO:0000313" key="8">
    <source>
        <dbReference type="Proteomes" id="UP001346869"/>
    </source>
</evidence>
<keyword evidence="4" id="KW-0812">Transmembrane</keyword>
<keyword evidence="4" id="KW-1133">Transmembrane helix</keyword>
<name>A0AAN7ZWS2_ELEMC</name>
<reference evidence="7 8" key="2">
    <citation type="journal article" date="2023" name="Mol. Biol. Evol.">
        <title>Genomics of Secondarily Temperate Adaptation in the Only Non-Antarctic Icefish.</title>
        <authorList>
            <person name="Rivera-Colon A.G."/>
            <person name="Rayamajhi N."/>
            <person name="Minhas B.F."/>
            <person name="Madrigal G."/>
            <person name="Bilyk K.T."/>
            <person name="Yoon V."/>
            <person name="Hune M."/>
            <person name="Gregory S."/>
            <person name="Cheng C.H.C."/>
            <person name="Catchen J.M."/>
        </authorList>
    </citation>
    <scope>NUCLEOTIDE SEQUENCE [LARGE SCALE GENOMIC DNA]</scope>
    <source>
        <strain evidence="7">JMC-PN-2008</strain>
    </source>
</reference>
<organism evidence="7 8">
    <name type="scientific">Eleginops maclovinus</name>
    <name type="common">Patagonian blennie</name>
    <name type="synonym">Eleginus maclovinus</name>
    <dbReference type="NCBI Taxonomy" id="56733"/>
    <lineage>
        <taxon>Eukaryota</taxon>
        <taxon>Metazoa</taxon>
        <taxon>Chordata</taxon>
        <taxon>Craniata</taxon>
        <taxon>Vertebrata</taxon>
        <taxon>Euteleostomi</taxon>
        <taxon>Actinopterygii</taxon>
        <taxon>Neopterygii</taxon>
        <taxon>Teleostei</taxon>
        <taxon>Neoteleostei</taxon>
        <taxon>Acanthomorphata</taxon>
        <taxon>Eupercaria</taxon>
        <taxon>Perciformes</taxon>
        <taxon>Notothenioidei</taxon>
        <taxon>Eleginopidae</taxon>
        <taxon>Eleginops</taxon>
    </lineage>
</organism>
<keyword evidence="5" id="KW-0732">Signal</keyword>
<reference evidence="7 8" key="1">
    <citation type="journal article" date="2023" name="Genes (Basel)">
        <title>Chromosome-Level Genome Assembly and Circadian Gene Repertoire of the Patagonia Blennie Eleginops maclovinus-The Closest Ancestral Proxy of Antarctic Cryonotothenioids.</title>
        <authorList>
            <person name="Cheng C.C."/>
            <person name="Rivera-Colon A.G."/>
            <person name="Minhas B.F."/>
            <person name="Wilson L."/>
            <person name="Rayamajhi N."/>
            <person name="Vargas-Chacoff L."/>
            <person name="Catchen J.M."/>
        </authorList>
    </citation>
    <scope>NUCLEOTIDE SEQUENCE [LARGE SCALE GENOMIC DNA]</scope>
    <source>
        <strain evidence="7">JMC-PN-2008</strain>
    </source>
</reference>
<feature type="region of interest" description="Disordered" evidence="3">
    <location>
        <begin position="95"/>
        <end position="168"/>
    </location>
</feature>
<evidence type="ECO:0000256" key="1">
    <source>
        <dbReference type="ARBA" id="ARBA00023157"/>
    </source>
</evidence>
<keyword evidence="4" id="KW-0472">Membrane</keyword>
<dbReference type="Proteomes" id="UP001346869">
    <property type="component" value="Unassembled WGS sequence"/>
</dbReference>
<dbReference type="PANTHER" id="PTHR15060">
    <property type="entry name" value="INTERLEUKIN-15 RECEPTOR SUBUNIT ALPHA"/>
    <property type="match status" value="1"/>
</dbReference>
<dbReference type="Pfam" id="PF00084">
    <property type="entry name" value="Sushi"/>
    <property type="match status" value="1"/>
</dbReference>
<dbReference type="GO" id="GO:0042010">
    <property type="term" value="F:interleukin-15 receptor activity"/>
    <property type="evidence" value="ECO:0007669"/>
    <property type="project" value="InterPro"/>
</dbReference>
<evidence type="ECO:0000313" key="7">
    <source>
        <dbReference type="EMBL" id="KAK5849101.1"/>
    </source>
</evidence>
<dbReference type="InterPro" id="IPR000436">
    <property type="entry name" value="Sushi_SCR_CCP_dom"/>
</dbReference>
<comment type="caution">
    <text evidence="2">Lacks conserved residue(s) required for the propagation of feature annotation.</text>
</comment>
<feature type="chain" id="PRO_5043050463" description="Sushi domain-containing protein" evidence="5">
    <location>
        <begin position="26"/>
        <end position="246"/>
    </location>
</feature>
<keyword evidence="2" id="KW-0768">Sushi</keyword>
<feature type="transmembrane region" description="Helical" evidence="4">
    <location>
        <begin position="200"/>
        <end position="221"/>
    </location>
</feature>
<dbReference type="PROSITE" id="PS50923">
    <property type="entry name" value="SUSHI"/>
    <property type="match status" value="1"/>
</dbReference>
<dbReference type="Gene3D" id="2.20.28.230">
    <property type="match status" value="1"/>
</dbReference>
<dbReference type="SUPFAM" id="SSF57535">
    <property type="entry name" value="Complement control module/SCR domain"/>
    <property type="match status" value="1"/>
</dbReference>
<evidence type="ECO:0000256" key="5">
    <source>
        <dbReference type="SAM" id="SignalP"/>
    </source>
</evidence>
<keyword evidence="8" id="KW-1185">Reference proteome</keyword>
<comment type="caution">
    <text evidence="7">The sequence shown here is derived from an EMBL/GenBank/DDBJ whole genome shotgun (WGS) entry which is preliminary data.</text>
</comment>
<sequence>MELDSPSLSCLTVLCLLGAAGISTSDDLPCPCPKIPEKPKTEPSLECFAINSRFRYKCIEGYVRKSGTSNLITCKQDDGGSPQWSLDAKFQCIVDPKRTTPPPQSTSTSGPTDIPHDSTVSSTVTSRSFQASQSIQPSATVTAEPTSSSDFSSPSLPGSPQGMDDSLTGIKASLSTMSTRTEPSNRTITAEMFSSTAPRIVIGCASLVIVCALVGISLFFYRRRSKNEITEQTADEGIPMTNEPRD</sequence>
<feature type="compositionally biased region" description="Low complexity" evidence="3">
    <location>
        <begin position="145"/>
        <end position="160"/>
    </location>
</feature>
<feature type="signal peptide" evidence="5">
    <location>
        <begin position="1"/>
        <end position="25"/>
    </location>
</feature>
<accession>A0AAN7ZWS2</accession>
<proteinExistence type="predicted"/>
<gene>
    <name evidence="7" type="ORF">PBY51_008770</name>
</gene>
<feature type="domain" description="Sushi" evidence="6">
    <location>
        <begin position="28"/>
        <end position="94"/>
    </location>
</feature>
<evidence type="ECO:0000256" key="2">
    <source>
        <dbReference type="PROSITE-ProRule" id="PRU00302"/>
    </source>
</evidence>
<dbReference type="PANTHER" id="PTHR15060:SF0">
    <property type="entry name" value="INTERLEUKIN-15 RECEPTOR SUBUNIT ALPHA"/>
    <property type="match status" value="1"/>
</dbReference>
<protein>
    <recommendedName>
        <fullName evidence="6">Sushi domain-containing protein</fullName>
    </recommendedName>
</protein>
<evidence type="ECO:0000256" key="4">
    <source>
        <dbReference type="SAM" id="Phobius"/>
    </source>
</evidence>
<feature type="compositionally biased region" description="Low complexity" evidence="3">
    <location>
        <begin position="105"/>
        <end position="128"/>
    </location>
</feature>
<evidence type="ECO:0000259" key="6">
    <source>
        <dbReference type="PROSITE" id="PS50923"/>
    </source>
</evidence>
<dbReference type="InterPro" id="IPR042372">
    <property type="entry name" value="IL15RA"/>
</dbReference>
<dbReference type="InterPro" id="IPR035976">
    <property type="entry name" value="Sushi/SCR/CCP_sf"/>
</dbReference>
<dbReference type="EMBL" id="JAUZQC010000024">
    <property type="protein sequence ID" value="KAK5849101.1"/>
    <property type="molecule type" value="Genomic_DNA"/>
</dbReference>
<evidence type="ECO:0000256" key="3">
    <source>
        <dbReference type="SAM" id="MobiDB-lite"/>
    </source>
</evidence>
<feature type="compositionally biased region" description="Polar residues" evidence="3">
    <location>
        <begin position="129"/>
        <end position="144"/>
    </location>
</feature>
<keyword evidence="1" id="KW-1015">Disulfide bond</keyword>